<reference evidence="5 6" key="1">
    <citation type="submission" date="2017-07" db="EMBL/GenBank/DDBJ databases">
        <title>Leptospira spp. isolated from tropical soils.</title>
        <authorList>
            <person name="Thibeaux R."/>
            <person name="Iraola G."/>
            <person name="Ferres I."/>
            <person name="Bierque E."/>
            <person name="Girault D."/>
            <person name="Soupe-Gilbert M.-E."/>
            <person name="Picardeau M."/>
            <person name="Goarant C."/>
        </authorList>
    </citation>
    <scope>NUCLEOTIDE SEQUENCE [LARGE SCALE GENOMIC DNA]</scope>
    <source>
        <strain evidence="5 6">MCA1-C-A1</strain>
    </source>
</reference>
<gene>
    <name evidence="5" type="ORF">CH357_15410</name>
</gene>
<dbReference type="RefSeq" id="WP_100707660.1">
    <property type="nucleotide sequence ID" value="NZ_NPDL01000007.1"/>
</dbReference>
<dbReference type="PANTHER" id="PTHR23026">
    <property type="entry name" value="NADPH NITROREDUCTASE"/>
    <property type="match status" value="1"/>
</dbReference>
<evidence type="ECO:0000256" key="1">
    <source>
        <dbReference type="ARBA" id="ARBA00022630"/>
    </source>
</evidence>
<keyword evidence="1" id="KW-0285">Flavoprotein</keyword>
<dbReference type="Pfam" id="PF00881">
    <property type="entry name" value="Nitroreductase"/>
    <property type="match status" value="1"/>
</dbReference>
<dbReference type="AlphaFoldDB" id="A0A2M9X9U1"/>
<proteinExistence type="predicted"/>
<dbReference type="PANTHER" id="PTHR23026:SF90">
    <property type="entry name" value="IODOTYROSINE DEIODINASE 1"/>
    <property type="match status" value="1"/>
</dbReference>
<dbReference type="SUPFAM" id="SSF55469">
    <property type="entry name" value="FMN-dependent nitroreductase-like"/>
    <property type="match status" value="1"/>
</dbReference>
<dbReference type="GO" id="GO:0016491">
    <property type="term" value="F:oxidoreductase activity"/>
    <property type="evidence" value="ECO:0007669"/>
    <property type="project" value="UniProtKB-KW"/>
</dbReference>
<keyword evidence="3" id="KW-0560">Oxidoreductase</keyword>
<organism evidence="5 6">
    <name type="scientific">Leptospira hartskeerlii</name>
    <dbReference type="NCBI Taxonomy" id="2023177"/>
    <lineage>
        <taxon>Bacteria</taxon>
        <taxon>Pseudomonadati</taxon>
        <taxon>Spirochaetota</taxon>
        <taxon>Spirochaetia</taxon>
        <taxon>Leptospirales</taxon>
        <taxon>Leptospiraceae</taxon>
        <taxon>Leptospira</taxon>
    </lineage>
</organism>
<protein>
    <submittedName>
        <fullName evidence="5">Nitroreductase</fullName>
    </submittedName>
</protein>
<keyword evidence="2" id="KW-0288">FMN</keyword>
<evidence type="ECO:0000259" key="4">
    <source>
        <dbReference type="Pfam" id="PF00881"/>
    </source>
</evidence>
<comment type="caution">
    <text evidence="5">The sequence shown here is derived from an EMBL/GenBank/DDBJ whole genome shotgun (WGS) entry which is preliminary data.</text>
</comment>
<sequence length="237" mass="26574">MSSLSSETESIDISGIASSVEEAIFTRHSIRDYLSKPVEDSVLKELFSKSLRAPSWKNSQPWKVHVVSGSKRDKMAELLQERAKQSETPVPDTIWPTGFPADAKRRMFDLGMKIYGAAGIERKDKEARDKFMLRNFEFFGAPTAVFITTEFELNFYIALDIGCFLNTVMLLARSYGLGTVPQAALSAFPEVVRKELGLAESEKIVCGLSLGYPKPDSTLNKFHTPREEVSDLVKFYT</sequence>
<evidence type="ECO:0000313" key="5">
    <source>
        <dbReference type="EMBL" id="PJZ24458.1"/>
    </source>
</evidence>
<accession>A0A2M9X9U1</accession>
<evidence type="ECO:0000256" key="2">
    <source>
        <dbReference type="ARBA" id="ARBA00022643"/>
    </source>
</evidence>
<evidence type="ECO:0000256" key="3">
    <source>
        <dbReference type="ARBA" id="ARBA00023002"/>
    </source>
</evidence>
<dbReference type="InterPro" id="IPR029479">
    <property type="entry name" value="Nitroreductase"/>
</dbReference>
<dbReference type="CDD" id="cd02136">
    <property type="entry name" value="PnbA_NfnB-like"/>
    <property type="match status" value="1"/>
</dbReference>
<dbReference type="Gene3D" id="3.40.109.10">
    <property type="entry name" value="NADH Oxidase"/>
    <property type="match status" value="1"/>
</dbReference>
<name>A0A2M9X9U1_9LEPT</name>
<keyword evidence="6" id="KW-1185">Reference proteome</keyword>
<dbReference type="InterPro" id="IPR000415">
    <property type="entry name" value="Nitroreductase-like"/>
</dbReference>
<dbReference type="EMBL" id="NPDN01000008">
    <property type="protein sequence ID" value="PJZ24458.1"/>
    <property type="molecule type" value="Genomic_DNA"/>
</dbReference>
<feature type="domain" description="Nitroreductase" evidence="4">
    <location>
        <begin position="25"/>
        <end position="212"/>
    </location>
</feature>
<dbReference type="InterPro" id="IPR050627">
    <property type="entry name" value="Nitroreductase/BluB"/>
</dbReference>
<evidence type="ECO:0000313" key="6">
    <source>
        <dbReference type="Proteomes" id="UP000232196"/>
    </source>
</evidence>
<dbReference type="OrthoDB" id="9812105at2"/>
<dbReference type="Proteomes" id="UP000232196">
    <property type="component" value="Unassembled WGS sequence"/>
</dbReference>